<proteinExistence type="predicted"/>
<feature type="region of interest" description="Disordered" evidence="5">
    <location>
        <begin position="25"/>
        <end position="94"/>
    </location>
</feature>
<keyword evidence="3 6" id="KW-1133">Transmembrane helix</keyword>
<dbReference type="AlphaFoldDB" id="A0AAN6ZXG2"/>
<gene>
    <name evidence="9" type="ORF">C8A00DRAFT_15057</name>
</gene>
<dbReference type="PANTHER" id="PTHR39469:SF1">
    <property type="entry name" value="DUF4203 DOMAIN-CONTAINING PROTEIN"/>
    <property type="match status" value="1"/>
</dbReference>
<comment type="caution">
    <text evidence="9">The sequence shown here is derived from an EMBL/GenBank/DDBJ whole genome shotgun (WGS) entry which is preliminary data.</text>
</comment>
<feature type="transmembrane region" description="Helical" evidence="6">
    <location>
        <begin position="306"/>
        <end position="324"/>
    </location>
</feature>
<feature type="compositionally biased region" description="Low complexity" evidence="5">
    <location>
        <begin position="68"/>
        <end position="88"/>
    </location>
</feature>
<dbReference type="Proteomes" id="UP001302745">
    <property type="component" value="Unassembled WGS sequence"/>
</dbReference>
<keyword evidence="4 6" id="KW-0472">Membrane</keyword>
<feature type="region of interest" description="Disordered" evidence="5">
    <location>
        <begin position="821"/>
        <end position="842"/>
    </location>
</feature>
<dbReference type="Pfam" id="PF13886">
    <property type="entry name" value="TM7S3_TM198"/>
    <property type="match status" value="1"/>
</dbReference>
<feature type="compositionally biased region" description="Basic and acidic residues" evidence="5">
    <location>
        <begin position="351"/>
        <end position="371"/>
    </location>
</feature>
<dbReference type="PANTHER" id="PTHR39469">
    <property type="entry name" value="CHROMOSOME 1, WHOLE GENOME SHOTGUN SEQUENCE"/>
    <property type="match status" value="1"/>
</dbReference>
<feature type="transmembrane region" description="Helical" evidence="6">
    <location>
        <begin position="140"/>
        <end position="160"/>
    </location>
</feature>
<evidence type="ECO:0000313" key="9">
    <source>
        <dbReference type="EMBL" id="KAK4153744.1"/>
    </source>
</evidence>
<feature type="compositionally biased region" description="Basic and acidic residues" evidence="5">
    <location>
        <begin position="552"/>
        <end position="578"/>
    </location>
</feature>
<evidence type="ECO:0000256" key="1">
    <source>
        <dbReference type="ARBA" id="ARBA00004141"/>
    </source>
</evidence>
<keyword evidence="10" id="KW-1185">Reference proteome</keyword>
<accession>A0AAN6ZXG2</accession>
<feature type="transmembrane region" description="Helical" evidence="6">
    <location>
        <begin position="113"/>
        <end position="133"/>
    </location>
</feature>
<evidence type="ECO:0000256" key="2">
    <source>
        <dbReference type="ARBA" id="ARBA00022692"/>
    </source>
</evidence>
<evidence type="ECO:0000256" key="6">
    <source>
        <dbReference type="SAM" id="Phobius"/>
    </source>
</evidence>
<dbReference type="GO" id="GO:0016020">
    <property type="term" value="C:membrane"/>
    <property type="evidence" value="ECO:0007669"/>
    <property type="project" value="UniProtKB-SubCell"/>
</dbReference>
<feature type="compositionally biased region" description="Acidic residues" evidence="5">
    <location>
        <begin position="338"/>
        <end position="350"/>
    </location>
</feature>
<protein>
    <recommendedName>
        <fullName evidence="8">TM7S3/TM198-like domain-containing protein</fullName>
    </recommendedName>
</protein>
<feature type="region of interest" description="Disordered" evidence="5">
    <location>
        <begin position="711"/>
        <end position="766"/>
    </location>
</feature>
<evidence type="ECO:0000259" key="8">
    <source>
        <dbReference type="Pfam" id="PF13886"/>
    </source>
</evidence>
<reference evidence="9" key="2">
    <citation type="submission" date="2023-05" db="EMBL/GenBank/DDBJ databases">
        <authorList>
            <consortium name="Lawrence Berkeley National Laboratory"/>
            <person name="Steindorff A."/>
            <person name="Hensen N."/>
            <person name="Bonometti L."/>
            <person name="Westerberg I."/>
            <person name="Brannstrom I.O."/>
            <person name="Guillou S."/>
            <person name="Cros-Aarteil S."/>
            <person name="Calhoun S."/>
            <person name="Haridas S."/>
            <person name="Kuo A."/>
            <person name="Mondo S."/>
            <person name="Pangilinan J."/>
            <person name="Riley R."/>
            <person name="Labutti K."/>
            <person name="Andreopoulos B."/>
            <person name="Lipzen A."/>
            <person name="Chen C."/>
            <person name="Yanf M."/>
            <person name="Daum C."/>
            <person name="Ng V."/>
            <person name="Clum A."/>
            <person name="Ohm R."/>
            <person name="Martin F."/>
            <person name="Silar P."/>
            <person name="Natvig D."/>
            <person name="Lalanne C."/>
            <person name="Gautier V."/>
            <person name="Ament-Velasquez S.L."/>
            <person name="Kruys A."/>
            <person name="Hutchinson M.I."/>
            <person name="Powell A.J."/>
            <person name="Barry K."/>
            <person name="Miller A.N."/>
            <person name="Grigoriev I.V."/>
            <person name="Debuchy R."/>
            <person name="Gladieux P."/>
            <person name="Thoren M.H."/>
            <person name="Johannesson H."/>
        </authorList>
    </citation>
    <scope>NUCLEOTIDE SEQUENCE</scope>
    <source>
        <strain evidence="9">CBS 538.74</strain>
    </source>
</reference>
<dbReference type="InterPro" id="IPR025256">
    <property type="entry name" value="TM7S3/TM198-like_dom"/>
</dbReference>
<dbReference type="EMBL" id="MU856931">
    <property type="protein sequence ID" value="KAK4153744.1"/>
    <property type="molecule type" value="Genomic_DNA"/>
</dbReference>
<keyword evidence="7" id="KW-0732">Signal</keyword>
<evidence type="ECO:0000256" key="5">
    <source>
        <dbReference type="SAM" id="MobiDB-lite"/>
    </source>
</evidence>
<feature type="region of interest" description="Disordered" evidence="5">
    <location>
        <begin position="335"/>
        <end position="617"/>
    </location>
</feature>
<evidence type="ECO:0000256" key="7">
    <source>
        <dbReference type="SAM" id="SignalP"/>
    </source>
</evidence>
<feature type="domain" description="TM7S3/TM198-like" evidence="8">
    <location>
        <begin position="118"/>
        <end position="321"/>
    </location>
</feature>
<name>A0AAN6ZXG2_9PEZI</name>
<feature type="transmembrane region" description="Helical" evidence="6">
    <location>
        <begin position="197"/>
        <end position="216"/>
    </location>
</feature>
<feature type="transmembrane region" description="Helical" evidence="6">
    <location>
        <begin position="166"/>
        <end position="190"/>
    </location>
</feature>
<feature type="compositionally biased region" description="Polar residues" evidence="5">
    <location>
        <begin position="468"/>
        <end position="480"/>
    </location>
</feature>
<comment type="subcellular location">
    <subcellularLocation>
        <location evidence="1">Membrane</location>
        <topology evidence="1">Multi-pass membrane protein</topology>
    </subcellularLocation>
</comment>
<reference evidence="9" key="1">
    <citation type="journal article" date="2023" name="Mol. Phylogenet. Evol.">
        <title>Genome-scale phylogeny and comparative genomics of the fungal order Sordariales.</title>
        <authorList>
            <person name="Hensen N."/>
            <person name="Bonometti L."/>
            <person name="Westerberg I."/>
            <person name="Brannstrom I.O."/>
            <person name="Guillou S."/>
            <person name="Cros-Aarteil S."/>
            <person name="Calhoun S."/>
            <person name="Haridas S."/>
            <person name="Kuo A."/>
            <person name="Mondo S."/>
            <person name="Pangilinan J."/>
            <person name="Riley R."/>
            <person name="LaButti K."/>
            <person name="Andreopoulos B."/>
            <person name="Lipzen A."/>
            <person name="Chen C."/>
            <person name="Yan M."/>
            <person name="Daum C."/>
            <person name="Ng V."/>
            <person name="Clum A."/>
            <person name="Steindorff A."/>
            <person name="Ohm R.A."/>
            <person name="Martin F."/>
            <person name="Silar P."/>
            <person name="Natvig D.O."/>
            <person name="Lalanne C."/>
            <person name="Gautier V."/>
            <person name="Ament-Velasquez S.L."/>
            <person name="Kruys A."/>
            <person name="Hutchinson M.I."/>
            <person name="Powell A.J."/>
            <person name="Barry K."/>
            <person name="Miller A.N."/>
            <person name="Grigoriev I.V."/>
            <person name="Debuchy R."/>
            <person name="Gladieux P."/>
            <person name="Hiltunen Thoren M."/>
            <person name="Johannesson H."/>
        </authorList>
    </citation>
    <scope>NUCLEOTIDE SEQUENCE</scope>
    <source>
        <strain evidence="9">CBS 538.74</strain>
    </source>
</reference>
<feature type="signal peptide" evidence="7">
    <location>
        <begin position="1"/>
        <end position="26"/>
    </location>
</feature>
<organism evidence="9 10">
    <name type="scientific">Chaetomidium leptoderma</name>
    <dbReference type="NCBI Taxonomy" id="669021"/>
    <lineage>
        <taxon>Eukaryota</taxon>
        <taxon>Fungi</taxon>
        <taxon>Dikarya</taxon>
        <taxon>Ascomycota</taxon>
        <taxon>Pezizomycotina</taxon>
        <taxon>Sordariomycetes</taxon>
        <taxon>Sordariomycetidae</taxon>
        <taxon>Sordariales</taxon>
        <taxon>Chaetomiaceae</taxon>
        <taxon>Chaetomidium</taxon>
    </lineage>
</organism>
<evidence type="ECO:0000256" key="4">
    <source>
        <dbReference type="ARBA" id="ARBA00023136"/>
    </source>
</evidence>
<evidence type="ECO:0000313" key="10">
    <source>
        <dbReference type="Proteomes" id="UP001302745"/>
    </source>
</evidence>
<evidence type="ECO:0000256" key="3">
    <source>
        <dbReference type="ARBA" id="ARBA00022989"/>
    </source>
</evidence>
<feature type="chain" id="PRO_5042827198" description="TM7S3/TM198-like domain-containing protein" evidence="7">
    <location>
        <begin position="27"/>
        <end position="1027"/>
    </location>
</feature>
<feature type="transmembrane region" description="Helical" evidence="6">
    <location>
        <begin position="222"/>
        <end position="241"/>
    </location>
</feature>
<feature type="compositionally biased region" description="Polar residues" evidence="5">
    <location>
        <begin position="725"/>
        <end position="734"/>
    </location>
</feature>
<feature type="compositionally biased region" description="Polar residues" evidence="5">
    <location>
        <begin position="35"/>
        <end position="60"/>
    </location>
</feature>
<keyword evidence="2 6" id="KW-0812">Transmembrane</keyword>
<feature type="compositionally biased region" description="Low complexity" evidence="5">
    <location>
        <begin position="378"/>
        <end position="388"/>
    </location>
</feature>
<sequence>MRLSRASCGRALLCLFLLSGVTAAGAHHPKRQETTRALSSPDPTSTDNGQATTPLPTSSAGLDDITASLSLSSSRPTLSTQTQPSPTSNAGSNFFNATIPEGQLPLEPQITPGWAVAGTILLVTGIVYALFGIRAQRVHTFFSAAFLAALGTTVLVLYLMTPPATLAVQGAYVVAAVCTGAALGGLAVLFNDLAECLGCLLGGFSLSMWLLTLHPGGLVPSASGKMIFIAVFTIASFCLYFSRWTRTHGLMACISFSGSTAAVLGIDCFTRAGLKEFWAYIWALNDKMFPDGAVTYPLTRGIRVELAVIILLFVVGIISQLKLWRLMQNRRNNSTDAPVDEELGLPDDEEKMARELEEATNRERREWERMYGDGGSAPAGSSDSAVGDMESEKPEGYSKRTSATSATALPDGELPADPSKAPPGQAIREKDGGDGRVVVRVVEEDSPEGDAADGSIREKGEGYPQEDPATSTTRRNSQSEPAVVPLPFKIPTPKQGKNRGSVAASDEEDGSSVAAVADEENEPTALTRGRPFSRLPGVWRNSVSIRRAMARRSTDTELERSVAGERDGPPTKTTRNDSDSVIAAFDDESTSGDAETSILDWSSRRPEGKHNQAVAAASRDVAPLDALGAPSLDGPESAESFRTRVARLTKVNLPPALPNIALTYRTNEWAKHLGVAETPEWETLQLPKPIPEAPEEEPAHLNIVELQQTAENGAPPPAAPRIPSAMSSYASHQRSNSKTSMSSSEMAGFAPSPDLHMHRSETAQSHHLPASLSVLDLSQPAAPNAHRPQTLIGIREKLLRYRASGIFLPFNNETMHIPTTDHPPSDAGSIRNHRPSPDVDLDDLPLSQRRVLIRREQATAATVTADSTAFDSHQPARHSNLPSASAREAQLAHFRHLVAADLRAASPVAAPITNSLRRIPSSTTTLLGGLGGPSTSMLSFHSTAADGGDGITGGRGGGGAKRSAMLRSIDMQRSILLGQKEAEAQRKVAALAEKVRYQREFEECMRSGALMSAHRDAMRRLQGGVNC</sequence>